<keyword evidence="5" id="KW-0539">Nucleus</keyword>
<evidence type="ECO:0000313" key="8">
    <source>
        <dbReference type="Proteomes" id="UP000238479"/>
    </source>
</evidence>
<reference evidence="7 8" key="1">
    <citation type="journal article" date="2018" name="Nat. Genet.">
        <title>The Rosa genome provides new insights in the design of modern roses.</title>
        <authorList>
            <person name="Bendahmane M."/>
        </authorList>
    </citation>
    <scope>NUCLEOTIDE SEQUENCE [LARGE SCALE GENOMIC DNA]</scope>
    <source>
        <strain evidence="8">cv. Old Blush</strain>
    </source>
</reference>
<feature type="domain" description="TF-B3" evidence="6">
    <location>
        <begin position="31"/>
        <end position="128"/>
    </location>
</feature>
<comment type="caution">
    <text evidence="7">The sequence shown here is derived from an EMBL/GenBank/DDBJ whole genome shotgun (WGS) entry which is preliminary data.</text>
</comment>
<dbReference type="GO" id="GO:0003677">
    <property type="term" value="F:DNA binding"/>
    <property type="evidence" value="ECO:0007669"/>
    <property type="project" value="UniProtKB-KW"/>
</dbReference>
<gene>
    <name evidence="7" type="ORF">RchiOBHm_Chr1g0342371</name>
</gene>
<evidence type="ECO:0000256" key="4">
    <source>
        <dbReference type="ARBA" id="ARBA00023163"/>
    </source>
</evidence>
<evidence type="ECO:0000256" key="1">
    <source>
        <dbReference type="ARBA" id="ARBA00004123"/>
    </source>
</evidence>
<protein>
    <submittedName>
        <fullName evidence="7">Putative transcription factor B3-Domain family</fullName>
    </submittedName>
</protein>
<dbReference type="PROSITE" id="PS50863">
    <property type="entry name" value="B3"/>
    <property type="match status" value="1"/>
</dbReference>
<keyword evidence="3" id="KW-0238">DNA-binding</keyword>
<dbReference type="CDD" id="cd10017">
    <property type="entry name" value="B3_DNA"/>
    <property type="match status" value="1"/>
</dbReference>
<dbReference type="EMBL" id="PDCK01000039">
    <property type="protein sequence ID" value="PRQ56900.1"/>
    <property type="molecule type" value="Genomic_DNA"/>
</dbReference>
<dbReference type="InterPro" id="IPR003340">
    <property type="entry name" value="B3_DNA-bd"/>
</dbReference>
<dbReference type="InterPro" id="IPR015300">
    <property type="entry name" value="DNA-bd_pseudobarrel_sf"/>
</dbReference>
<evidence type="ECO:0000256" key="5">
    <source>
        <dbReference type="ARBA" id="ARBA00023242"/>
    </source>
</evidence>
<dbReference type="PANTHER" id="PTHR31391:SF64">
    <property type="entry name" value="B3 DOMAIN-CONTAINING PROTEIN OS06G0112300"/>
    <property type="match status" value="1"/>
</dbReference>
<dbReference type="STRING" id="74649.A0A2P6SDZ8"/>
<evidence type="ECO:0000259" key="6">
    <source>
        <dbReference type="PROSITE" id="PS50863"/>
    </source>
</evidence>
<dbReference type="SMART" id="SM01019">
    <property type="entry name" value="B3"/>
    <property type="match status" value="1"/>
</dbReference>
<sequence length="166" mass="18462">MGDPASQSSSSDPTIELHGDEFWPLSGKPFFDIILAKSHVNPKCQMSIPSKLHPLLLSCSVPVVLTFGGKTWEMTCNTANNAQKFFDRPSWKAFVDDNNLKVGDGCVFELTECSSTKLVFRVQILRGEIPAQLLDKDTLVAIKFGRTLFIGGTKSKEPFFVSYRKE</sequence>
<dbReference type="Proteomes" id="UP000238479">
    <property type="component" value="Chromosome 1"/>
</dbReference>
<name>A0A2P6SDZ8_ROSCH</name>
<accession>A0A2P6SDZ8</accession>
<keyword evidence="4" id="KW-0804">Transcription</keyword>
<dbReference type="Gramene" id="PRQ56900">
    <property type="protein sequence ID" value="PRQ56900"/>
    <property type="gene ID" value="RchiOBHm_Chr1g0342371"/>
</dbReference>
<dbReference type="GO" id="GO:0005634">
    <property type="term" value="C:nucleus"/>
    <property type="evidence" value="ECO:0007669"/>
    <property type="project" value="UniProtKB-SubCell"/>
</dbReference>
<proteinExistence type="predicted"/>
<evidence type="ECO:0000313" key="7">
    <source>
        <dbReference type="EMBL" id="PRQ56900.1"/>
    </source>
</evidence>
<keyword evidence="8" id="KW-1185">Reference proteome</keyword>
<keyword evidence="2" id="KW-0805">Transcription regulation</keyword>
<comment type="subcellular location">
    <subcellularLocation>
        <location evidence="1">Nucleus</location>
    </subcellularLocation>
</comment>
<evidence type="ECO:0000256" key="3">
    <source>
        <dbReference type="ARBA" id="ARBA00023125"/>
    </source>
</evidence>
<organism evidence="7 8">
    <name type="scientific">Rosa chinensis</name>
    <name type="common">China rose</name>
    <dbReference type="NCBI Taxonomy" id="74649"/>
    <lineage>
        <taxon>Eukaryota</taxon>
        <taxon>Viridiplantae</taxon>
        <taxon>Streptophyta</taxon>
        <taxon>Embryophyta</taxon>
        <taxon>Tracheophyta</taxon>
        <taxon>Spermatophyta</taxon>
        <taxon>Magnoliopsida</taxon>
        <taxon>eudicotyledons</taxon>
        <taxon>Gunneridae</taxon>
        <taxon>Pentapetalae</taxon>
        <taxon>rosids</taxon>
        <taxon>fabids</taxon>
        <taxon>Rosales</taxon>
        <taxon>Rosaceae</taxon>
        <taxon>Rosoideae</taxon>
        <taxon>Rosoideae incertae sedis</taxon>
        <taxon>Rosa</taxon>
    </lineage>
</organism>
<dbReference type="Pfam" id="PF02362">
    <property type="entry name" value="B3"/>
    <property type="match status" value="1"/>
</dbReference>
<dbReference type="PANTHER" id="PTHR31391">
    <property type="entry name" value="B3 DOMAIN-CONTAINING PROTEIN OS11G0197600-RELATED"/>
    <property type="match status" value="1"/>
</dbReference>
<evidence type="ECO:0000256" key="2">
    <source>
        <dbReference type="ARBA" id="ARBA00023015"/>
    </source>
</evidence>
<dbReference type="AlphaFoldDB" id="A0A2P6SDZ8"/>
<dbReference type="InterPro" id="IPR044837">
    <property type="entry name" value="REM16-like"/>
</dbReference>
<dbReference type="Gene3D" id="2.40.330.10">
    <property type="entry name" value="DNA-binding pseudobarrel domain"/>
    <property type="match status" value="1"/>
</dbReference>
<dbReference type="SUPFAM" id="SSF101936">
    <property type="entry name" value="DNA-binding pseudobarrel domain"/>
    <property type="match status" value="1"/>
</dbReference>
<dbReference type="OMA" id="CNTANNA"/>